<dbReference type="OrthoDB" id="9771846at2"/>
<dbReference type="GO" id="GO:0016757">
    <property type="term" value="F:glycosyltransferase activity"/>
    <property type="evidence" value="ECO:0007669"/>
    <property type="project" value="UniProtKB-KW"/>
</dbReference>
<protein>
    <submittedName>
        <fullName evidence="4">GT2 family glycosyltransferase</fullName>
    </submittedName>
</protein>
<dbReference type="Proteomes" id="UP000315751">
    <property type="component" value="Unassembled WGS sequence"/>
</dbReference>
<gene>
    <name evidence="4" type="ORF">FBZ90_105308</name>
</gene>
<comment type="caution">
    <text evidence="4">The sequence shown here is derived from an EMBL/GenBank/DDBJ whole genome shotgun (WGS) entry which is preliminary data.</text>
</comment>
<organism evidence="4 5">
    <name type="scientific">Nitrospirillum amazonense</name>
    <dbReference type="NCBI Taxonomy" id="28077"/>
    <lineage>
        <taxon>Bacteria</taxon>
        <taxon>Pseudomonadati</taxon>
        <taxon>Pseudomonadota</taxon>
        <taxon>Alphaproteobacteria</taxon>
        <taxon>Rhodospirillales</taxon>
        <taxon>Azospirillaceae</taxon>
        <taxon>Nitrospirillum</taxon>
    </lineage>
</organism>
<dbReference type="PANTHER" id="PTHR43179">
    <property type="entry name" value="RHAMNOSYLTRANSFERASE WBBL"/>
    <property type="match status" value="1"/>
</dbReference>
<proteinExistence type="inferred from homology"/>
<keyword evidence="5" id="KW-1185">Reference proteome</keyword>
<comment type="similarity">
    <text evidence="1">Belongs to the glycosyltransferase 2 family.</text>
</comment>
<dbReference type="Gene3D" id="3.90.550.10">
    <property type="entry name" value="Spore Coat Polysaccharide Biosynthesis Protein SpsA, Chain A"/>
    <property type="match status" value="1"/>
</dbReference>
<dbReference type="PANTHER" id="PTHR43179:SF12">
    <property type="entry name" value="GALACTOFURANOSYLTRANSFERASE GLFT2"/>
    <property type="match status" value="1"/>
</dbReference>
<evidence type="ECO:0000256" key="1">
    <source>
        <dbReference type="ARBA" id="ARBA00006739"/>
    </source>
</evidence>
<keyword evidence="3 4" id="KW-0808">Transferase</keyword>
<dbReference type="RefSeq" id="WP_145731865.1">
    <property type="nucleotide sequence ID" value="NZ_VITR01000005.1"/>
</dbReference>
<name>A0A560HAX4_9PROT</name>
<dbReference type="InterPro" id="IPR029044">
    <property type="entry name" value="Nucleotide-diphossugar_trans"/>
</dbReference>
<accession>A0A560HAX4</accession>
<dbReference type="SUPFAM" id="SSF53756">
    <property type="entry name" value="UDP-Glycosyltransferase/glycogen phosphorylase"/>
    <property type="match status" value="1"/>
</dbReference>
<evidence type="ECO:0000256" key="2">
    <source>
        <dbReference type="ARBA" id="ARBA00022676"/>
    </source>
</evidence>
<evidence type="ECO:0000313" key="5">
    <source>
        <dbReference type="Proteomes" id="UP000315751"/>
    </source>
</evidence>
<evidence type="ECO:0000313" key="4">
    <source>
        <dbReference type="EMBL" id="TWB43495.1"/>
    </source>
</evidence>
<sequence length="1026" mass="109799">MSDTVVARQRQILADIDAALSRRDYEAATALSLEAVLWPEARLEGLRYLVQAALGAGRLDDAAHRAAHLARSSGIAADMVLEGVVALARGRMEHAASCFTRALDLDSVHPLAAVGLSQATPLSSPDFPGILERIIPALCWNAETNETCLGMLRGLVASGVVPAVAYPCGGRIDGVAGASAQRAELRWNGLAVAQMPLGVTTADARLCPFSFTVPTALAGRARFDIVVDGTRALGAPLEPAATQPPRLIARAMRIAEEEGNGLIVRAWDAACPTRPVALDLLGPNGQPHRLVFRPEADAKPADAQTVPMLAAEEGVRGILPSTQEPVYWPASVLGSNSERGAPRHRPGTGIRGLDRASPRPVDVIVPIYGDADVTRACLSALRDSLEGAYARPATEIILIVDAPADAAVVALVDEVEARGWATVLRNACNLGFVRTVNRGMALHPDRDVVLLNADAMVHGDWLHRLTLAAYQDAAIGTVTPLSNDATIFSYPDIGGTPLANASIPFLDGLAAATLAGQIADMPTGVGFCFYIRRDCLDDVGYFDAEMFGQGYGEENDFCWRARARGWRHVAALDIFVGHVGGSSFGVEKSDRIAAAIRTLNRLHPDYEPAVHAHIAADPLLPARRALDLAWAQSLGPRNCLVVCPALGGGTDRFVNDQVATLIAEGVGVVVLRAEGWRQPVTERGDMGQAKPPRVFLEIPDMPQLRSLVYKGAAGLPQLMLDLRALGVDRMVVHHVMGVPSILLDMLAGQWPYEVYAHDYVWICPRINLVDGSDRYCGEPPVSVCETCVLSNGHRLHPTDLSVAAWRRSMAAFLARAQRVVCPTQDTARRLTTYLAPLAMAQSPGATIPVLVRPHPDLEVPPVPLPSDPVYPSAVRVAVLGAIGMVKGYDVLLDCARDAQARNLPLEFLVVGYTQDDTPLLETGRVRVAGRYSPEEAPDLLRASQSHLGFLPSIWPETWSYTLTEMLAAGLTVAAFDLGAQAERLRHHGRGMLMPLGVPPSRINDALLELARRQGIVPTGSRGTASP</sequence>
<dbReference type="AlphaFoldDB" id="A0A560HAX4"/>
<dbReference type="Pfam" id="PF13692">
    <property type="entry name" value="Glyco_trans_1_4"/>
    <property type="match status" value="1"/>
</dbReference>
<reference evidence="4 5" key="1">
    <citation type="submission" date="2019-06" db="EMBL/GenBank/DDBJ databases">
        <title>Genomic Encyclopedia of Type Strains, Phase IV (KMG-V): Genome sequencing to study the core and pangenomes of soil and plant-associated prokaryotes.</title>
        <authorList>
            <person name="Whitman W."/>
        </authorList>
    </citation>
    <scope>NUCLEOTIDE SEQUENCE [LARGE SCALE GENOMIC DNA]</scope>
    <source>
        <strain evidence="4 5">BR 11622</strain>
    </source>
</reference>
<dbReference type="Pfam" id="PF13641">
    <property type="entry name" value="Glyco_tranf_2_3"/>
    <property type="match status" value="1"/>
</dbReference>
<dbReference type="SUPFAM" id="SSF53448">
    <property type="entry name" value="Nucleotide-diphospho-sugar transferases"/>
    <property type="match status" value="1"/>
</dbReference>
<keyword evidence="2" id="KW-0328">Glycosyltransferase</keyword>
<evidence type="ECO:0000256" key="3">
    <source>
        <dbReference type="ARBA" id="ARBA00022679"/>
    </source>
</evidence>
<dbReference type="EMBL" id="VITR01000005">
    <property type="protein sequence ID" value="TWB43495.1"/>
    <property type="molecule type" value="Genomic_DNA"/>
</dbReference>
<dbReference type="Gene3D" id="3.40.50.2000">
    <property type="entry name" value="Glycogen Phosphorylase B"/>
    <property type="match status" value="1"/>
</dbReference>